<keyword evidence="2" id="KW-1185">Reference proteome</keyword>
<organism evidence="1 2">
    <name type="scientific">Ficus carica</name>
    <name type="common">Common fig</name>
    <dbReference type="NCBI Taxonomy" id="3494"/>
    <lineage>
        <taxon>Eukaryota</taxon>
        <taxon>Viridiplantae</taxon>
        <taxon>Streptophyta</taxon>
        <taxon>Embryophyta</taxon>
        <taxon>Tracheophyta</taxon>
        <taxon>Spermatophyta</taxon>
        <taxon>Magnoliopsida</taxon>
        <taxon>eudicotyledons</taxon>
        <taxon>Gunneridae</taxon>
        <taxon>Pentapetalae</taxon>
        <taxon>rosids</taxon>
        <taxon>fabids</taxon>
        <taxon>Rosales</taxon>
        <taxon>Moraceae</taxon>
        <taxon>Ficeae</taxon>
        <taxon>Ficus</taxon>
    </lineage>
</organism>
<accession>A0AA88DMM2</accession>
<gene>
    <name evidence="1" type="ORF">TIFTF001_027049</name>
</gene>
<dbReference type="AlphaFoldDB" id="A0AA88DMM2"/>
<sequence length="42" mass="5068">MKNKKKNKEMAIVCERESDRIEMRTEAYVKTIGPKEERLLDR</sequence>
<comment type="caution">
    <text evidence="1">The sequence shown here is derived from an EMBL/GenBank/DDBJ whole genome shotgun (WGS) entry which is preliminary data.</text>
</comment>
<evidence type="ECO:0000313" key="1">
    <source>
        <dbReference type="EMBL" id="GMN57940.1"/>
    </source>
</evidence>
<evidence type="ECO:0000313" key="2">
    <source>
        <dbReference type="Proteomes" id="UP001187192"/>
    </source>
</evidence>
<proteinExistence type="predicted"/>
<dbReference type="Proteomes" id="UP001187192">
    <property type="component" value="Unassembled WGS sequence"/>
</dbReference>
<dbReference type="EMBL" id="BTGU01000074">
    <property type="protein sequence ID" value="GMN57940.1"/>
    <property type="molecule type" value="Genomic_DNA"/>
</dbReference>
<protein>
    <submittedName>
        <fullName evidence="1">Uncharacterized protein</fullName>
    </submittedName>
</protein>
<reference evidence="1" key="1">
    <citation type="submission" date="2023-07" db="EMBL/GenBank/DDBJ databases">
        <title>draft genome sequence of fig (Ficus carica).</title>
        <authorList>
            <person name="Takahashi T."/>
            <person name="Nishimura K."/>
        </authorList>
    </citation>
    <scope>NUCLEOTIDE SEQUENCE</scope>
</reference>
<name>A0AA88DMM2_FICCA</name>